<sequence length="343" mass="39494">MKKLTDENVIPLFAEEKKNEETWRKSIPAQVFLNYFSAINYHIQNSASDAGLQHLAFLKEHQAELKTEDQQAIIKLLRSCWSTEYALRSTAELGDEAYLRNALHWTFPQAYFTVFAGLRAFLYTLGVQTNNASVIQREVGRLVVRNAYPKAIGFYAAGHYNDFSVHRLPLAAYKAGLQIAEKELDAQAQIGQFLRTTRKQKATAIRTQLQNNPNTALRNPKTNEILNRWNAQHWQQITWRMGYTTFFDLLSRLQISSSHREIERFVEADIDFSLFHESLLNIVSYLNGIHESYVAKAIGLEKYEQILEELPAHLKDGYVAARFREKIVPLFGNEQNYQFGLAA</sequence>
<evidence type="ECO:0000313" key="2">
    <source>
        <dbReference type="Proteomes" id="UP000644147"/>
    </source>
</evidence>
<accession>A0ABS1BXG2</accession>
<keyword evidence="2" id="KW-1185">Reference proteome</keyword>
<evidence type="ECO:0000313" key="1">
    <source>
        <dbReference type="EMBL" id="MBK0401775.1"/>
    </source>
</evidence>
<organism evidence="1 2">
    <name type="scientific">Adhaeribacter terrigena</name>
    <dbReference type="NCBI Taxonomy" id="2793070"/>
    <lineage>
        <taxon>Bacteria</taxon>
        <taxon>Pseudomonadati</taxon>
        <taxon>Bacteroidota</taxon>
        <taxon>Cytophagia</taxon>
        <taxon>Cytophagales</taxon>
        <taxon>Hymenobacteraceae</taxon>
        <taxon>Adhaeribacter</taxon>
    </lineage>
</organism>
<dbReference type="EMBL" id="JAEHFX010000001">
    <property type="protein sequence ID" value="MBK0401775.1"/>
    <property type="molecule type" value="Genomic_DNA"/>
</dbReference>
<dbReference type="RefSeq" id="WP_200504387.1">
    <property type="nucleotide sequence ID" value="NZ_JAEHFX010000001.1"/>
</dbReference>
<dbReference type="Proteomes" id="UP000644147">
    <property type="component" value="Unassembled WGS sequence"/>
</dbReference>
<reference evidence="1 2" key="1">
    <citation type="submission" date="2020-12" db="EMBL/GenBank/DDBJ databases">
        <title>Bacterial novel species Adhaeribacter sp. BT258 isolated from soil.</title>
        <authorList>
            <person name="Jung H.-Y."/>
        </authorList>
    </citation>
    <scope>NUCLEOTIDE SEQUENCE [LARGE SCALE GENOMIC DNA]</scope>
    <source>
        <strain evidence="1 2">BT258</strain>
    </source>
</reference>
<comment type="caution">
    <text evidence="1">The sequence shown here is derived from an EMBL/GenBank/DDBJ whole genome shotgun (WGS) entry which is preliminary data.</text>
</comment>
<name>A0ABS1BXG2_9BACT</name>
<proteinExistence type="predicted"/>
<protein>
    <submittedName>
        <fullName evidence="1">Uncharacterized protein</fullName>
    </submittedName>
</protein>
<gene>
    <name evidence="1" type="ORF">I5M27_02190</name>
</gene>